<dbReference type="InterPro" id="IPR058626">
    <property type="entry name" value="MdtA-like_b-barrel"/>
</dbReference>
<reference evidence="8" key="1">
    <citation type="submission" date="2020-10" db="EMBL/GenBank/DDBJ databases">
        <authorList>
            <person name="Gilroy R."/>
        </authorList>
    </citation>
    <scope>NUCLEOTIDE SEQUENCE</scope>
    <source>
        <strain evidence="8">ChiHjej13B12-12457</strain>
    </source>
</reference>
<dbReference type="GO" id="GO:0030313">
    <property type="term" value="C:cell envelope"/>
    <property type="evidence" value="ECO:0007669"/>
    <property type="project" value="UniProtKB-SubCell"/>
</dbReference>
<feature type="domain" description="Multidrug resistance protein MdtA-like beta-barrel" evidence="6">
    <location>
        <begin position="205"/>
        <end position="291"/>
    </location>
</feature>
<dbReference type="Pfam" id="PF25917">
    <property type="entry name" value="BSH_RND"/>
    <property type="match status" value="1"/>
</dbReference>
<dbReference type="GO" id="GO:0022857">
    <property type="term" value="F:transmembrane transporter activity"/>
    <property type="evidence" value="ECO:0007669"/>
    <property type="project" value="InterPro"/>
</dbReference>
<dbReference type="InterPro" id="IPR058627">
    <property type="entry name" value="MdtA-like_C"/>
</dbReference>
<dbReference type="Pfam" id="PF25944">
    <property type="entry name" value="Beta-barrel_RND"/>
    <property type="match status" value="1"/>
</dbReference>
<dbReference type="Pfam" id="PF25967">
    <property type="entry name" value="RND-MFP_C"/>
    <property type="match status" value="1"/>
</dbReference>
<dbReference type="AlphaFoldDB" id="A0A9D1E1U2"/>
<dbReference type="Gene3D" id="2.40.420.20">
    <property type="match status" value="1"/>
</dbReference>
<keyword evidence="3" id="KW-0175">Coiled coil</keyword>
<dbReference type="PANTHER" id="PTHR30158:SF23">
    <property type="entry name" value="MULTIDRUG RESISTANCE PROTEIN MEXA"/>
    <property type="match status" value="1"/>
</dbReference>
<reference evidence="8" key="2">
    <citation type="journal article" date="2021" name="PeerJ">
        <title>Extensive microbial diversity within the chicken gut microbiome revealed by metagenomics and culture.</title>
        <authorList>
            <person name="Gilroy R."/>
            <person name="Ravi A."/>
            <person name="Getino M."/>
            <person name="Pursley I."/>
            <person name="Horton D.L."/>
            <person name="Alikhan N.F."/>
            <person name="Baker D."/>
            <person name="Gharbi K."/>
            <person name="Hall N."/>
            <person name="Watson M."/>
            <person name="Adriaenssens E.M."/>
            <person name="Foster-Nyarko E."/>
            <person name="Jarju S."/>
            <person name="Secka A."/>
            <person name="Antonio M."/>
            <person name="Oren A."/>
            <person name="Chaudhuri R.R."/>
            <person name="La Ragione R."/>
            <person name="Hildebrand F."/>
            <person name="Pallen M.J."/>
        </authorList>
    </citation>
    <scope>NUCLEOTIDE SEQUENCE</scope>
    <source>
        <strain evidence="8">ChiHjej13B12-12457</strain>
    </source>
</reference>
<dbReference type="GO" id="GO:0046677">
    <property type="term" value="P:response to antibiotic"/>
    <property type="evidence" value="ECO:0007669"/>
    <property type="project" value="TreeGrafter"/>
</dbReference>
<comment type="caution">
    <text evidence="8">The sequence shown here is derived from an EMBL/GenBank/DDBJ whole genome shotgun (WGS) entry which is preliminary data.</text>
</comment>
<dbReference type="GO" id="GO:0005886">
    <property type="term" value="C:plasma membrane"/>
    <property type="evidence" value="ECO:0007669"/>
    <property type="project" value="TreeGrafter"/>
</dbReference>
<feature type="domain" description="Multidrug resistance protein MdtA-like C-terminal permuted SH3" evidence="7">
    <location>
        <begin position="297"/>
        <end position="353"/>
    </location>
</feature>
<evidence type="ECO:0000256" key="4">
    <source>
        <dbReference type="SAM" id="SignalP"/>
    </source>
</evidence>
<accession>A0A9D1E1U2</accession>
<dbReference type="Gene3D" id="2.40.30.170">
    <property type="match status" value="1"/>
</dbReference>
<feature type="domain" description="Multidrug resistance protein MdtA-like barrel-sandwich hybrid" evidence="5">
    <location>
        <begin position="58"/>
        <end position="199"/>
    </location>
</feature>
<evidence type="ECO:0000313" key="9">
    <source>
        <dbReference type="Proteomes" id="UP000886744"/>
    </source>
</evidence>
<sequence>MQYLKVAAVALLAVLSLASCKQKAASQKEAVTYPLLRVSPEDRTLSISYSAVIEGKQDVEVRPQVSGFITDVLVKEGAKVKKGQTLFVIDTIPYAASYRQAKAAVATAEAQLATAQLSLEGSEDLYADKVISDFELQTARNSYNSAVAALRQAEAAEASAAQNLSYAIVKSPVNGSAGMTSIRVGALVSSAMTEPLISVSDNSEMYVYFSLPEKEVLSMTRQYGSIDNTIASFQPVTLTLTDQTLYEREGHIDVISRIVDKSTGTVSVRAVFENPDGRLMSGSSGRVNISYDRDGCIVIPQTATYEIQDKIFVYKVVDGKAVSTQITVFRINDGKEYIVESGLTAGDVIVSEGAGLLREGTPIAGTPVEAGSNSNKGE</sequence>
<evidence type="ECO:0000256" key="2">
    <source>
        <dbReference type="ARBA" id="ARBA00009477"/>
    </source>
</evidence>
<name>A0A9D1E1U2_9BACT</name>
<evidence type="ECO:0000259" key="7">
    <source>
        <dbReference type="Pfam" id="PF25967"/>
    </source>
</evidence>
<evidence type="ECO:0000259" key="6">
    <source>
        <dbReference type="Pfam" id="PF25944"/>
    </source>
</evidence>
<evidence type="ECO:0000259" key="5">
    <source>
        <dbReference type="Pfam" id="PF25917"/>
    </source>
</evidence>
<dbReference type="SUPFAM" id="SSF111369">
    <property type="entry name" value="HlyD-like secretion proteins"/>
    <property type="match status" value="1"/>
</dbReference>
<dbReference type="EMBL" id="DVHI01000066">
    <property type="protein sequence ID" value="HIR62911.1"/>
    <property type="molecule type" value="Genomic_DNA"/>
</dbReference>
<dbReference type="PROSITE" id="PS51257">
    <property type="entry name" value="PROKAR_LIPOPROTEIN"/>
    <property type="match status" value="1"/>
</dbReference>
<dbReference type="Gene3D" id="1.10.287.470">
    <property type="entry name" value="Helix hairpin bin"/>
    <property type="match status" value="1"/>
</dbReference>
<proteinExistence type="inferred from homology"/>
<feature type="signal peptide" evidence="4">
    <location>
        <begin position="1"/>
        <end position="24"/>
    </location>
</feature>
<keyword evidence="4" id="KW-0732">Signal</keyword>
<dbReference type="NCBIfam" id="TIGR01730">
    <property type="entry name" value="RND_mfp"/>
    <property type="match status" value="1"/>
</dbReference>
<comment type="subcellular location">
    <subcellularLocation>
        <location evidence="1">Cell envelope</location>
    </subcellularLocation>
</comment>
<organism evidence="8 9">
    <name type="scientific">Candidatus Coprenecus avistercoris</name>
    <dbReference type="NCBI Taxonomy" id="2840730"/>
    <lineage>
        <taxon>Bacteria</taxon>
        <taxon>Pseudomonadati</taxon>
        <taxon>Bacteroidota</taxon>
        <taxon>Bacteroidia</taxon>
        <taxon>Bacteroidales</taxon>
        <taxon>Rikenellaceae</taxon>
        <taxon>Rikenellaceae incertae sedis</taxon>
        <taxon>Candidatus Coprenecus</taxon>
    </lineage>
</organism>
<dbReference type="InterPro" id="IPR058625">
    <property type="entry name" value="MdtA-like_BSH"/>
</dbReference>
<dbReference type="InterPro" id="IPR006143">
    <property type="entry name" value="RND_pump_MFP"/>
</dbReference>
<gene>
    <name evidence="8" type="ORF">IAC94_05255</name>
</gene>
<dbReference type="PANTHER" id="PTHR30158">
    <property type="entry name" value="ACRA/E-RELATED COMPONENT OF DRUG EFFLUX TRANSPORTER"/>
    <property type="match status" value="1"/>
</dbReference>
<evidence type="ECO:0000256" key="1">
    <source>
        <dbReference type="ARBA" id="ARBA00004196"/>
    </source>
</evidence>
<dbReference type="Proteomes" id="UP000886744">
    <property type="component" value="Unassembled WGS sequence"/>
</dbReference>
<dbReference type="Gene3D" id="2.40.50.100">
    <property type="match status" value="1"/>
</dbReference>
<feature type="chain" id="PRO_5039622255" evidence="4">
    <location>
        <begin position="25"/>
        <end position="378"/>
    </location>
</feature>
<feature type="coiled-coil region" evidence="3">
    <location>
        <begin position="98"/>
        <end position="156"/>
    </location>
</feature>
<evidence type="ECO:0000256" key="3">
    <source>
        <dbReference type="SAM" id="Coils"/>
    </source>
</evidence>
<comment type="similarity">
    <text evidence="2">Belongs to the membrane fusion protein (MFP) (TC 8.A.1) family.</text>
</comment>
<protein>
    <submittedName>
        <fullName evidence="8">Efflux RND transporter periplasmic adaptor subunit</fullName>
    </submittedName>
</protein>
<evidence type="ECO:0000313" key="8">
    <source>
        <dbReference type="EMBL" id="HIR62911.1"/>
    </source>
</evidence>